<dbReference type="Proteomes" id="UP000192582">
    <property type="component" value="Unassembled WGS sequence"/>
</dbReference>
<proteinExistence type="predicted"/>
<dbReference type="AlphaFoldDB" id="A0A1W1UKD0"/>
<evidence type="ECO:0000313" key="2">
    <source>
        <dbReference type="Proteomes" id="UP000192582"/>
    </source>
</evidence>
<reference evidence="1 2" key="1">
    <citation type="submission" date="2017-04" db="EMBL/GenBank/DDBJ databases">
        <authorList>
            <person name="Afonso C.L."/>
            <person name="Miller P.J."/>
            <person name="Scott M.A."/>
            <person name="Spackman E."/>
            <person name="Goraichik I."/>
            <person name="Dimitrov K.M."/>
            <person name="Suarez D.L."/>
            <person name="Swayne D.E."/>
        </authorList>
    </citation>
    <scope>NUCLEOTIDE SEQUENCE [LARGE SCALE GENOMIC DNA]</scope>
    <source>
        <strain evidence="1 2">KR-140</strain>
    </source>
</reference>
<gene>
    <name evidence="1" type="ORF">SAMN00790413_04631</name>
</gene>
<protein>
    <submittedName>
        <fullName evidence="1">Uncharacterized protein</fullName>
    </submittedName>
</protein>
<dbReference type="EMBL" id="FWWU01000005">
    <property type="protein sequence ID" value="SMB81585.1"/>
    <property type="molecule type" value="Genomic_DNA"/>
</dbReference>
<name>A0A1W1UKD0_9DEIO</name>
<organism evidence="1 2">
    <name type="scientific">Deinococcus hopiensis KR-140</name>
    <dbReference type="NCBI Taxonomy" id="695939"/>
    <lineage>
        <taxon>Bacteria</taxon>
        <taxon>Thermotogati</taxon>
        <taxon>Deinococcota</taxon>
        <taxon>Deinococci</taxon>
        <taxon>Deinococcales</taxon>
        <taxon>Deinococcaceae</taxon>
        <taxon>Deinococcus</taxon>
    </lineage>
</organism>
<accession>A0A1W1UKD0</accession>
<evidence type="ECO:0000313" key="1">
    <source>
        <dbReference type="EMBL" id="SMB81585.1"/>
    </source>
</evidence>
<keyword evidence="2" id="KW-1185">Reference proteome</keyword>
<sequence length="42" mass="4807">MLEMQDGPKESHQAFTLASACMTGFGIRWHQTLASSLRWLRL</sequence>